<name>A0ABQ3W923_9ACTN</name>
<organism evidence="1">
    <name type="scientific">Actinoplanes campanulatus</name>
    <dbReference type="NCBI Taxonomy" id="113559"/>
    <lineage>
        <taxon>Bacteria</taxon>
        <taxon>Bacillati</taxon>
        <taxon>Actinomycetota</taxon>
        <taxon>Actinomycetes</taxon>
        <taxon>Micromonosporales</taxon>
        <taxon>Micromonosporaceae</taxon>
        <taxon>Actinoplanes</taxon>
    </lineage>
</organism>
<reference evidence="1" key="1">
    <citation type="submission" date="2021-01" db="EMBL/GenBank/DDBJ databases">
        <title>Whole genome shotgun sequence of Actinoplanes capillaceus NBRC 16408.</title>
        <authorList>
            <person name="Komaki H."/>
            <person name="Tamura T."/>
        </authorList>
    </citation>
    <scope>NUCLEOTIDE SEQUENCE [LARGE SCALE GENOMIC DNA]</scope>
    <source>
        <strain evidence="1">NBRC 16408</strain>
    </source>
</reference>
<comment type="caution">
    <text evidence="1">The sequence shown here is derived from an EMBL/GenBank/DDBJ whole genome shotgun (WGS) entry which is preliminary data.</text>
</comment>
<protein>
    <submittedName>
        <fullName evidence="1">Uncharacterized protein</fullName>
    </submittedName>
</protein>
<gene>
    <name evidence="1" type="ORF">Aca07nite_08320</name>
</gene>
<accession>A0ABQ3W923</accession>
<sequence>MWPLWACPLDLAPDVACRMTHSNQTREGWGGVEYRCAGRAFFSAACRFARSDLVRFATVSGGKSFKITQCRYAKRGETGAMLPVKASFPPSAADGTAIRRFARPGA</sequence>
<proteinExistence type="predicted"/>
<evidence type="ECO:0000313" key="1">
    <source>
        <dbReference type="EMBL" id="GID43557.1"/>
    </source>
</evidence>
<dbReference type="EMBL" id="BOMF01000012">
    <property type="protein sequence ID" value="GID43557.1"/>
    <property type="molecule type" value="Genomic_DNA"/>
</dbReference>